<dbReference type="Gene3D" id="3.80.10.10">
    <property type="entry name" value="Ribonuclease Inhibitor"/>
    <property type="match status" value="2"/>
</dbReference>
<keyword evidence="3" id="KW-0732">Signal</keyword>
<evidence type="ECO:0000256" key="6">
    <source>
        <dbReference type="SAM" id="Phobius"/>
    </source>
</evidence>
<accession>A0A0P6S7K3</accession>
<name>A0A0P6S7K3_9STRE</name>
<dbReference type="SMART" id="SM00369">
    <property type="entry name" value="LRR_TYP"/>
    <property type="match status" value="8"/>
</dbReference>
<dbReference type="InterPro" id="IPR003591">
    <property type="entry name" value="Leu-rich_rpt_typical-subtyp"/>
</dbReference>
<dbReference type="InterPro" id="IPR018247">
    <property type="entry name" value="EF_Hand_1_Ca_BS"/>
</dbReference>
<dbReference type="InterPro" id="IPR006635">
    <property type="entry name" value="NEAT_dom"/>
</dbReference>
<feature type="domain" description="NEAT" evidence="7">
    <location>
        <begin position="974"/>
        <end position="1131"/>
    </location>
</feature>
<evidence type="ECO:0000256" key="2">
    <source>
        <dbReference type="ARBA" id="ARBA00022614"/>
    </source>
</evidence>
<dbReference type="PROSITE" id="PS50978">
    <property type="entry name" value="NEAT"/>
    <property type="match status" value="2"/>
</dbReference>
<evidence type="ECO:0000256" key="1">
    <source>
        <dbReference type="ARBA" id="ARBA00004196"/>
    </source>
</evidence>
<evidence type="ECO:0000313" key="9">
    <source>
        <dbReference type="Proteomes" id="UP000049578"/>
    </source>
</evidence>
<dbReference type="InterPro" id="IPR037250">
    <property type="entry name" value="NEAT_dom_sf"/>
</dbReference>
<evidence type="ECO:0000259" key="7">
    <source>
        <dbReference type="PROSITE" id="PS50978"/>
    </source>
</evidence>
<evidence type="ECO:0000256" key="5">
    <source>
        <dbReference type="SAM" id="MobiDB-lite"/>
    </source>
</evidence>
<feature type="region of interest" description="Disordered" evidence="5">
    <location>
        <begin position="142"/>
        <end position="168"/>
    </location>
</feature>
<dbReference type="InterPro" id="IPR001611">
    <property type="entry name" value="Leu-rich_rpt"/>
</dbReference>
<proteinExistence type="predicted"/>
<dbReference type="InterPro" id="IPR050333">
    <property type="entry name" value="SLRP"/>
</dbReference>
<dbReference type="Pfam" id="PF05031">
    <property type="entry name" value="NEAT"/>
    <property type="match status" value="1"/>
</dbReference>
<dbReference type="SMART" id="SM00725">
    <property type="entry name" value="NEAT"/>
    <property type="match status" value="2"/>
</dbReference>
<feature type="region of interest" description="Disordered" evidence="5">
    <location>
        <begin position="1130"/>
        <end position="1238"/>
    </location>
</feature>
<dbReference type="RefSeq" id="WP_054278828.1">
    <property type="nucleotide sequence ID" value="NZ_LHQM01000020.1"/>
</dbReference>
<dbReference type="GO" id="GO:0030313">
    <property type="term" value="C:cell envelope"/>
    <property type="evidence" value="ECO:0007669"/>
    <property type="project" value="UniProtKB-SubCell"/>
</dbReference>
<dbReference type="InterPro" id="IPR032675">
    <property type="entry name" value="LRR_dom_sf"/>
</dbReference>
<evidence type="ECO:0000256" key="3">
    <source>
        <dbReference type="ARBA" id="ARBA00022729"/>
    </source>
</evidence>
<keyword evidence="2" id="KW-0433">Leucine-rich repeat</keyword>
<gene>
    <name evidence="8" type="ORF">AKK44_05360</name>
</gene>
<keyword evidence="6" id="KW-0812">Transmembrane</keyword>
<comment type="caution">
    <text evidence="8">The sequence shown here is derived from an EMBL/GenBank/DDBJ whole genome shotgun (WGS) entry which is preliminary data.</text>
</comment>
<dbReference type="PANTHER" id="PTHR45712">
    <property type="entry name" value="AGAP008170-PA"/>
    <property type="match status" value="1"/>
</dbReference>
<dbReference type="Gene3D" id="2.60.40.1850">
    <property type="match status" value="2"/>
</dbReference>
<keyword evidence="6" id="KW-1133">Transmembrane helix</keyword>
<dbReference type="GO" id="GO:0009274">
    <property type="term" value="C:peptidoglycan-based cell wall"/>
    <property type="evidence" value="ECO:0007669"/>
    <property type="project" value="UniProtKB-ARBA"/>
</dbReference>
<evidence type="ECO:0000256" key="4">
    <source>
        <dbReference type="ARBA" id="ARBA00022737"/>
    </source>
</evidence>
<dbReference type="Proteomes" id="UP000049578">
    <property type="component" value="Unassembled WGS sequence"/>
</dbReference>
<dbReference type="CDD" id="cd06920">
    <property type="entry name" value="NEAT"/>
    <property type="match status" value="1"/>
</dbReference>
<dbReference type="AlphaFoldDB" id="A0A0P6S7K3"/>
<feature type="compositionally biased region" description="Polar residues" evidence="5">
    <location>
        <begin position="1154"/>
        <end position="1165"/>
    </location>
</feature>
<dbReference type="STRING" id="119224.AKK44_05360"/>
<feature type="compositionally biased region" description="Basic and acidic residues" evidence="5">
    <location>
        <begin position="1130"/>
        <end position="1142"/>
    </location>
</feature>
<dbReference type="PANTHER" id="PTHR45712:SF22">
    <property type="entry name" value="INSULIN-LIKE GROWTH FACTOR-BINDING PROTEIN COMPLEX ACID LABILE SUBUNIT"/>
    <property type="match status" value="1"/>
</dbReference>
<organism evidence="8 9">
    <name type="scientific">Streptococcus phocae</name>
    <dbReference type="NCBI Taxonomy" id="119224"/>
    <lineage>
        <taxon>Bacteria</taxon>
        <taxon>Bacillati</taxon>
        <taxon>Bacillota</taxon>
        <taxon>Bacilli</taxon>
        <taxon>Lactobacillales</taxon>
        <taxon>Streptococcaceae</taxon>
        <taxon>Streptococcus</taxon>
    </lineage>
</organism>
<keyword evidence="9" id="KW-1185">Reference proteome</keyword>
<evidence type="ECO:0000313" key="8">
    <source>
        <dbReference type="EMBL" id="KPJ22289.1"/>
    </source>
</evidence>
<dbReference type="PROSITE" id="PS00018">
    <property type="entry name" value="EF_HAND_1"/>
    <property type="match status" value="1"/>
</dbReference>
<dbReference type="InterPro" id="IPR011432">
    <property type="entry name" value="Shr-like_HID"/>
</dbReference>
<feature type="transmembrane region" description="Helical" evidence="6">
    <location>
        <begin position="1249"/>
        <end position="1267"/>
    </location>
</feature>
<protein>
    <submittedName>
        <fullName evidence="8">Amino acid ABC transporter substrate-binding protein</fullName>
    </submittedName>
</protein>
<keyword evidence="6" id="KW-0472">Membrane</keyword>
<dbReference type="PROSITE" id="PS51450">
    <property type="entry name" value="LRR"/>
    <property type="match status" value="4"/>
</dbReference>
<dbReference type="EMBL" id="LHQM01000020">
    <property type="protein sequence ID" value="KPJ22289.1"/>
    <property type="molecule type" value="Genomic_DNA"/>
</dbReference>
<feature type="compositionally biased region" description="Basic and acidic residues" evidence="5">
    <location>
        <begin position="142"/>
        <end position="167"/>
    </location>
</feature>
<sequence length="1272" mass="141638">MKNINKYAVLALSAFVLTQSGQTVSSEGNLVSSKLVTKVAMDDDILLFEEIGPYADNAEGKKYYKNIEKIIIDKDTYDHKIEGDYTYDINYKGIKVRANHISDGKHDLVIVNPTDGGVLVTFEKKGDKVTFISAKEADQKDLSATESTDHTAKEDKKSSKKTKESSKKGSALADLSMITKLEKEDGSILFPQLDRYSSDKAIQKFVHQITSIKVNDKALTDISYGSVANQDAWVSDMQGIHIGTTALTEGKNKIIISATGFEDMIITVTKSGDTYTFVSAQQKQSAQDKKEDDSSLDFSALEKAIAEAEAIINSEANKDSVKALAEKLQVIKESYKSIDNKPLLQKTYDLLMDLIHGYKGEELQISNLKEGTYTVSFRANKENTDDSSMLQGAFDKKAKLVVKKDGQMELSLLNTALGQFLMDFSIESNGKYPTSVRKQVGNKDINNNYVRSEFTFPISDLEKMHKGAVLVSAMGGQESDLHHYEKYTKLDMTFGKTVTKGWTGYQAEIDDKEKGVGSERLERVLVKLGNDLNGDGKMSPDEIAKLSGELHLDHYDLTDISLLKHAKNVTELHLEGNHISDIPKDTFSQMKNLRFLNLRSNDLTHLDKDIFANNNQLSELYLSSNFMPTLEEDLFKGLSQLTQLDLSKNRINTLSDDLFKDLSRVVSLALAENSLEEVSETVLVSLKSLNFIDLSDNHLSVLPKALEKLDKLGTIVASRNHIVSIDNIDFKQLPKLSILDLSTNEIASLPKEAFKSNTKLTKLDFFNNLLTHVDESSLPNLEELNLDLKFNQLGQVSDKIKSLIGQNKITPQKTTASIKASLNGSGIDYHQDFSLLDLYYWEQKTNSVIDKEIPTVEEYHKFLKEKGSDTASLLNEMQADWNIIIQLQKKTSNGRYVTVSEKVLTSDPQDQLDGRLALKGEGTYRIRKSLVTKRFADKREYVYLVSNDVTVTENQLAHPEKQDGKPKGLDINHLKDGAYYLNAKMLKDDLESESMSNNAIDHRVKLIVDKGVYRLEVEFKSLKIGQMMGYLGELSYFTDGYQRNTQGKPVGHKEKATVISYFTDNNGQPIADNYGKDYPKVLTFNLINQAKKDGLVPLQVFVPIMDAISKGKGSQTVFMKLDLQSLTSDKADHAHPDTDHAKNLVPDIGIQPKDSPQSPNTNTGNGDHKGPGLNNLNGLLSKKPSSDAKDKAPSKDQDKKGTDKLKSLIASHDAEKDKKLSDSKDAPKSAEASHRKGRLPKFVDSRNNHMIIGLVTFCVAAIGLVIGRKKLF</sequence>
<dbReference type="FunFam" id="3.80.10.10:FF:001164">
    <property type="entry name" value="GH01279p"/>
    <property type="match status" value="1"/>
</dbReference>
<keyword evidence="4" id="KW-0677">Repeat</keyword>
<dbReference type="SUPFAM" id="SSF158911">
    <property type="entry name" value="NEAT domain-like"/>
    <property type="match status" value="2"/>
</dbReference>
<dbReference type="Pfam" id="PF13855">
    <property type="entry name" value="LRR_8"/>
    <property type="match status" value="3"/>
</dbReference>
<comment type="subcellular location">
    <subcellularLocation>
        <location evidence="1">Cell envelope</location>
    </subcellularLocation>
</comment>
<feature type="compositionally biased region" description="Basic and acidic residues" evidence="5">
    <location>
        <begin position="1184"/>
        <end position="1234"/>
    </location>
</feature>
<feature type="compositionally biased region" description="Low complexity" evidence="5">
    <location>
        <begin position="1171"/>
        <end position="1183"/>
    </location>
</feature>
<dbReference type="SUPFAM" id="SSF52058">
    <property type="entry name" value="L domain-like"/>
    <property type="match status" value="1"/>
</dbReference>
<dbReference type="PATRIC" id="fig|119224.3.peg.613"/>
<feature type="domain" description="NEAT" evidence="7">
    <location>
        <begin position="368"/>
        <end position="500"/>
    </location>
</feature>
<reference evidence="8 9" key="1">
    <citation type="submission" date="2015-08" db="EMBL/GenBank/DDBJ databases">
        <title>Genome sequence of Streptococcus phocae subsp. phocae ATCC 51973T isolated from liver specimen obtained from seal.</title>
        <authorList>
            <person name="Avendano-Herrera R."/>
        </authorList>
    </citation>
    <scope>NUCLEOTIDE SEQUENCE [LARGE SCALE GENOMIC DNA]</scope>
    <source>
        <strain evidence="8 9">ATCC 51973</strain>
    </source>
</reference>
<dbReference type="Pfam" id="PF07550">
    <property type="entry name" value="Shr-like_HID"/>
    <property type="match status" value="1"/>
</dbReference>